<dbReference type="GO" id="GO:0004984">
    <property type="term" value="F:olfactory receptor activity"/>
    <property type="evidence" value="ECO:0007669"/>
    <property type="project" value="InterPro"/>
</dbReference>
<dbReference type="CDD" id="cd15939">
    <property type="entry name" value="7tmA_OR4A-like"/>
    <property type="match status" value="1"/>
</dbReference>
<dbReference type="Gene3D" id="1.20.1070.10">
    <property type="entry name" value="Rhodopsin 7-helix transmembrane proteins"/>
    <property type="match status" value="1"/>
</dbReference>
<keyword evidence="5 11" id="KW-1133">Transmembrane helix</keyword>
<dbReference type="InterPro" id="IPR017452">
    <property type="entry name" value="GPCR_Rhodpsn_7TM"/>
</dbReference>
<evidence type="ECO:0000256" key="12">
    <source>
        <dbReference type="SAM" id="SignalP"/>
    </source>
</evidence>
<comment type="caution">
    <text evidence="14">The sequence shown here is derived from an EMBL/GenBank/DDBJ whole genome shotgun (WGS) entry which is preliminary data.</text>
</comment>
<dbReference type="PRINTS" id="PR00237">
    <property type="entry name" value="GPCRRHODOPSN"/>
</dbReference>
<dbReference type="PRINTS" id="PR00245">
    <property type="entry name" value="OLFACTORYR"/>
</dbReference>
<accession>A0AA41SPT7</accession>
<dbReference type="InterPro" id="IPR000276">
    <property type="entry name" value="GPCR_Rhodpsn"/>
</dbReference>
<proteinExistence type="inferred from homology"/>
<keyword evidence="7 11" id="KW-0472">Membrane</keyword>
<keyword evidence="8 10" id="KW-0675">Receptor</keyword>
<evidence type="ECO:0000256" key="8">
    <source>
        <dbReference type="ARBA" id="ARBA00023170"/>
    </source>
</evidence>
<dbReference type="Pfam" id="PF13853">
    <property type="entry name" value="7tm_4"/>
    <property type="match status" value="1"/>
</dbReference>
<feature type="transmembrane region" description="Helical" evidence="11">
    <location>
        <begin position="251"/>
        <end position="278"/>
    </location>
</feature>
<feature type="transmembrane region" description="Helical" evidence="11">
    <location>
        <begin position="298"/>
        <end position="316"/>
    </location>
</feature>
<dbReference type="Proteomes" id="UP001166674">
    <property type="component" value="Unassembled WGS sequence"/>
</dbReference>
<evidence type="ECO:0000256" key="9">
    <source>
        <dbReference type="ARBA" id="ARBA00023224"/>
    </source>
</evidence>
<evidence type="ECO:0000256" key="5">
    <source>
        <dbReference type="ARBA" id="ARBA00022989"/>
    </source>
</evidence>
<dbReference type="PANTHER" id="PTHR48002">
    <property type="entry name" value="OLFACTORY RECEPTOR"/>
    <property type="match status" value="1"/>
</dbReference>
<feature type="signal peptide" evidence="12">
    <location>
        <begin position="1"/>
        <end position="21"/>
    </location>
</feature>
<reference evidence="14" key="1">
    <citation type="submission" date="2020-03" db="EMBL/GenBank/DDBJ databases">
        <title>Studies in the Genomics of Life Span.</title>
        <authorList>
            <person name="Glass D."/>
        </authorList>
    </citation>
    <scope>NUCLEOTIDE SEQUENCE</scope>
    <source>
        <strain evidence="14">SUZIE</strain>
        <tissue evidence="14">Muscle</tissue>
    </source>
</reference>
<feature type="transmembrane region" description="Helical" evidence="11">
    <location>
        <begin position="116"/>
        <end position="135"/>
    </location>
</feature>
<dbReference type="PROSITE" id="PS00237">
    <property type="entry name" value="G_PROTEIN_RECEP_F1_1"/>
    <property type="match status" value="1"/>
</dbReference>
<feature type="transmembrane region" description="Helical" evidence="11">
    <location>
        <begin position="84"/>
        <end position="104"/>
    </location>
</feature>
<evidence type="ECO:0000256" key="1">
    <source>
        <dbReference type="ARBA" id="ARBA00004141"/>
    </source>
</evidence>
<dbReference type="FunFam" id="1.20.1070.10:FF:000007">
    <property type="entry name" value="Olfactory receptor"/>
    <property type="match status" value="1"/>
</dbReference>
<evidence type="ECO:0000256" key="7">
    <source>
        <dbReference type="ARBA" id="ARBA00023136"/>
    </source>
</evidence>
<evidence type="ECO:0000256" key="6">
    <source>
        <dbReference type="ARBA" id="ARBA00023040"/>
    </source>
</evidence>
<dbReference type="AlphaFoldDB" id="A0AA41SPT7"/>
<dbReference type="PROSITE" id="PS50262">
    <property type="entry name" value="G_PROTEIN_RECEP_F1_2"/>
    <property type="match status" value="1"/>
</dbReference>
<keyword evidence="15" id="KW-1185">Reference proteome</keyword>
<sequence>MLGVFALLLLSVLLALKFCSGKSSSDWSLPENVFAFLQEREQLPGTGRTVPVFSVSLDSMGTSHNITEFFMLGLSEKPEVQRTLFVVFLIIYVATVGGNVLIVVTLASSSTLATPMYFFLANLSFIDTCYSSSLAPKLIADSLYQGTTISYEGCMAQLFGAHFLGGVEIILLTVMAYDRYVAICKPLHYTTLMTRQLCAMLVGVAWLGGFLHSSVQLLLVLRLPFCGPNVIDHFVCDLYPLLELACTNTGAIGLLVVANSGVICLLNFLMLAASYVVILHSLRSQSAEGRRKAFSTCGAHFTVVALFFVPCIFIYMRPSSTLSIDKHVTVFYGILTPMLNPLIYTLRNEEVKAAMRKLFTL</sequence>
<organism evidence="14 15">
    <name type="scientific">Sciurus carolinensis</name>
    <name type="common">Eastern gray squirrel</name>
    <dbReference type="NCBI Taxonomy" id="30640"/>
    <lineage>
        <taxon>Eukaryota</taxon>
        <taxon>Metazoa</taxon>
        <taxon>Chordata</taxon>
        <taxon>Craniata</taxon>
        <taxon>Vertebrata</taxon>
        <taxon>Euteleostomi</taxon>
        <taxon>Mammalia</taxon>
        <taxon>Eutheria</taxon>
        <taxon>Euarchontoglires</taxon>
        <taxon>Glires</taxon>
        <taxon>Rodentia</taxon>
        <taxon>Sciuromorpha</taxon>
        <taxon>Sciuridae</taxon>
        <taxon>Sciurinae</taxon>
        <taxon>Sciurini</taxon>
        <taxon>Sciurus</taxon>
    </lineage>
</organism>
<dbReference type="GO" id="GO:0004930">
    <property type="term" value="F:G protein-coupled receptor activity"/>
    <property type="evidence" value="ECO:0007669"/>
    <property type="project" value="UniProtKB-KW"/>
</dbReference>
<comment type="similarity">
    <text evidence="10">Belongs to the G-protein coupled receptor 1 family.</text>
</comment>
<evidence type="ECO:0000256" key="11">
    <source>
        <dbReference type="RuleBase" id="RU363047"/>
    </source>
</evidence>
<comment type="subcellular location">
    <subcellularLocation>
        <location evidence="11">Cell membrane</location>
        <topology evidence="11">Multi-pass membrane protein</topology>
    </subcellularLocation>
    <subcellularLocation>
        <location evidence="1">Membrane</location>
        <topology evidence="1">Multi-pass membrane protein</topology>
    </subcellularLocation>
</comment>
<feature type="transmembrane region" description="Helical" evidence="11">
    <location>
        <begin position="197"/>
        <end position="219"/>
    </location>
</feature>
<keyword evidence="12" id="KW-0732">Signal</keyword>
<evidence type="ECO:0000313" key="14">
    <source>
        <dbReference type="EMBL" id="MBZ3871558.1"/>
    </source>
</evidence>
<dbReference type="GO" id="GO:0005886">
    <property type="term" value="C:plasma membrane"/>
    <property type="evidence" value="ECO:0007669"/>
    <property type="project" value="UniProtKB-SubCell"/>
</dbReference>
<evidence type="ECO:0000256" key="4">
    <source>
        <dbReference type="ARBA" id="ARBA00022725"/>
    </source>
</evidence>
<evidence type="ECO:0000256" key="3">
    <source>
        <dbReference type="ARBA" id="ARBA00022692"/>
    </source>
</evidence>
<evidence type="ECO:0000259" key="13">
    <source>
        <dbReference type="PROSITE" id="PS50262"/>
    </source>
</evidence>
<feature type="transmembrane region" description="Helical" evidence="11">
    <location>
        <begin position="155"/>
        <end position="177"/>
    </location>
</feature>
<feature type="domain" description="G-protein coupled receptors family 1 profile" evidence="13">
    <location>
        <begin position="98"/>
        <end position="344"/>
    </location>
</feature>
<keyword evidence="3 10" id="KW-0812">Transmembrane</keyword>
<feature type="chain" id="PRO_5041334441" description="Olfactory receptor" evidence="12">
    <location>
        <begin position="22"/>
        <end position="361"/>
    </location>
</feature>
<dbReference type="InterPro" id="IPR000725">
    <property type="entry name" value="Olfact_rcpt"/>
</dbReference>
<name>A0AA41SPT7_SCICA</name>
<evidence type="ECO:0000313" key="15">
    <source>
        <dbReference type="Proteomes" id="UP001166674"/>
    </source>
</evidence>
<keyword evidence="2 11" id="KW-0716">Sensory transduction</keyword>
<evidence type="ECO:0000256" key="2">
    <source>
        <dbReference type="ARBA" id="ARBA00022606"/>
    </source>
</evidence>
<evidence type="ECO:0000256" key="10">
    <source>
        <dbReference type="RuleBase" id="RU000688"/>
    </source>
</evidence>
<dbReference type="SUPFAM" id="SSF81321">
    <property type="entry name" value="Family A G protein-coupled receptor-like"/>
    <property type="match status" value="1"/>
</dbReference>
<dbReference type="EMBL" id="JAATJV010169335">
    <property type="protein sequence ID" value="MBZ3871558.1"/>
    <property type="molecule type" value="Genomic_DNA"/>
</dbReference>
<dbReference type="InterPro" id="IPR050427">
    <property type="entry name" value="Olfactory_Receptors"/>
</dbReference>
<keyword evidence="6 10" id="KW-0297">G-protein coupled receptor</keyword>
<feature type="transmembrane region" description="Helical" evidence="11">
    <location>
        <begin position="328"/>
        <end position="346"/>
    </location>
</feature>
<keyword evidence="11" id="KW-1003">Cell membrane</keyword>
<keyword evidence="9 10" id="KW-0807">Transducer</keyword>
<gene>
    <name evidence="14" type="ORF">SUZIE_113540</name>
</gene>
<keyword evidence="4 11" id="KW-0552">Olfaction</keyword>
<protein>
    <recommendedName>
        <fullName evidence="11">Olfactory receptor</fullName>
    </recommendedName>
</protein>